<reference evidence="1 2" key="1">
    <citation type="submission" date="2019-06" db="EMBL/GenBank/DDBJ databases">
        <title>Sequencing the genomes of 1000 actinobacteria strains.</title>
        <authorList>
            <person name="Klenk H.-P."/>
        </authorList>
    </citation>
    <scope>NUCLEOTIDE SEQUENCE [LARGE SCALE GENOMIC DNA]</scope>
    <source>
        <strain evidence="1 2">DSM 18031</strain>
    </source>
</reference>
<dbReference type="Proteomes" id="UP000318331">
    <property type="component" value="Unassembled WGS sequence"/>
</dbReference>
<proteinExistence type="predicted"/>
<evidence type="ECO:0000313" key="2">
    <source>
        <dbReference type="Proteomes" id="UP000318331"/>
    </source>
</evidence>
<dbReference type="OrthoDB" id="1492652at2"/>
<protein>
    <submittedName>
        <fullName evidence="1">Uncharacterized protein</fullName>
    </submittedName>
</protein>
<evidence type="ECO:0000313" key="1">
    <source>
        <dbReference type="EMBL" id="TQM65858.1"/>
    </source>
</evidence>
<organism evidence="1 2">
    <name type="scientific">Klugiella xanthotipulae</name>
    <dbReference type="NCBI Taxonomy" id="244735"/>
    <lineage>
        <taxon>Bacteria</taxon>
        <taxon>Bacillati</taxon>
        <taxon>Actinomycetota</taxon>
        <taxon>Actinomycetes</taxon>
        <taxon>Micrococcales</taxon>
        <taxon>Microbacteriaceae</taxon>
        <taxon>Klugiella</taxon>
    </lineage>
</organism>
<gene>
    <name evidence="1" type="ORF">FB466_0675</name>
</gene>
<accession>A0A543I5K8</accession>
<dbReference type="AlphaFoldDB" id="A0A543I5K8"/>
<dbReference type="RefSeq" id="WP_141915812.1">
    <property type="nucleotide sequence ID" value="NZ_BAAAYS010000001.1"/>
</dbReference>
<comment type="caution">
    <text evidence="1">The sequence shown here is derived from an EMBL/GenBank/DDBJ whole genome shotgun (WGS) entry which is preliminary data.</text>
</comment>
<keyword evidence="2" id="KW-1185">Reference proteome</keyword>
<sequence length="498" mass="56302">MKRSEVFIETNCVAVDWKAGISETCWLLEFRFPQHQKALQGSSVAALIKKHQDEIAEDYLPALASSLQRFDLLLCEVEEDSDQYQLHLCAKDDSLAFERNAAEQGTVIKRFKKPSRKRISSQQAPLLEFTFHPIEDENLQNDYAYPISYGLWDIVEIEGQRSTRQTLVDFRPWPPRVVQSHFTHPRRIIRNYDYSSEYGLYCATFLDDSVDTSTFDPISGAPMGGTSVMISADPMDDSAWEFIELEATASASLGCKVAWFGAHLLITNDDLVWIVEDAAHGNRASRELLDTQSRDRDLAGMPSAGGERILSWDGNHDLLNVSGVLLDLGSSSDKYGASCPRVPGVSFNQFSYLSERGRFVVMTRPPLKLFEYEMSKAEETTSTWQLLRSCAITGSDGLEKSWHVTRTVLADGWLMMSSVAFNNSKNKHELALLWHEPTDRWLRIRYGAVGEHEFLGVLQHPDGYILVRTWGGVLRIDNLIEQLEADAENECTQAWVIS</sequence>
<name>A0A543I5K8_9MICO</name>
<dbReference type="EMBL" id="VFPN01000001">
    <property type="protein sequence ID" value="TQM65858.1"/>
    <property type="molecule type" value="Genomic_DNA"/>
</dbReference>